<dbReference type="GO" id="GO:0004363">
    <property type="term" value="F:glutathione synthase activity"/>
    <property type="evidence" value="ECO:0007669"/>
    <property type="project" value="UniProtKB-UniRule"/>
</dbReference>
<evidence type="ECO:0000256" key="11">
    <source>
        <dbReference type="HAMAP-Rule" id="MF_00162"/>
    </source>
</evidence>
<evidence type="ECO:0000256" key="9">
    <source>
        <dbReference type="ARBA" id="ARBA00023211"/>
    </source>
</evidence>
<feature type="domain" description="ATP-grasp" evidence="12">
    <location>
        <begin position="126"/>
        <end position="311"/>
    </location>
</feature>
<dbReference type="PANTHER" id="PTHR21621:SF4">
    <property type="entry name" value="GLUTATHIONE SYNTHETASE"/>
    <property type="match status" value="1"/>
</dbReference>
<dbReference type="EMBL" id="NSKD01000001">
    <property type="protein sequence ID" value="PAU82088.1"/>
    <property type="molecule type" value="Genomic_DNA"/>
</dbReference>
<dbReference type="PROSITE" id="PS50975">
    <property type="entry name" value="ATP_GRASP"/>
    <property type="match status" value="1"/>
</dbReference>
<dbReference type="FunFam" id="3.40.50.20:FF:000009">
    <property type="entry name" value="Glutathione synthetase"/>
    <property type="match status" value="1"/>
</dbReference>
<evidence type="ECO:0000313" key="13">
    <source>
        <dbReference type="EMBL" id="PAU82088.1"/>
    </source>
</evidence>
<comment type="cofactor">
    <cofactor evidence="1">
        <name>Mn(2+)</name>
        <dbReference type="ChEBI" id="CHEBI:29035"/>
    </cofactor>
</comment>
<dbReference type="InterPro" id="IPR004215">
    <property type="entry name" value="GSHS_N"/>
</dbReference>
<dbReference type="InterPro" id="IPR006284">
    <property type="entry name" value="Glut_synth_pro"/>
</dbReference>
<evidence type="ECO:0000256" key="2">
    <source>
        <dbReference type="ARBA" id="ARBA00001946"/>
    </source>
</evidence>
<dbReference type="UniPathway" id="UPA00142">
    <property type="reaction ID" value="UER00210"/>
</dbReference>
<organism evidence="13 14">
    <name type="scientific">Halovibrio salipaludis</name>
    <dbReference type="NCBI Taxonomy" id="2032626"/>
    <lineage>
        <taxon>Bacteria</taxon>
        <taxon>Pseudomonadati</taxon>
        <taxon>Pseudomonadota</taxon>
        <taxon>Gammaproteobacteria</taxon>
        <taxon>Oceanospirillales</taxon>
        <taxon>Halomonadaceae</taxon>
        <taxon>Halovibrio</taxon>
    </lineage>
</organism>
<evidence type="ECO:0000259" key="12">
    <source>
        <dbReference type="PROSITE" id="PS50975"/>
    </source>
</evidence>
<dbReference type="Gene3D" id="3.30.1490.20">
    <property type="entry name" value="ATP-grasp fold, A domain"/>
    <property type="match status" value="1"/>
</dbReference>
<evidence type="ECO:0000256" key="8">
    <source>
        <dbReference type="ARBA" id="ARBA00022842"/>
    </source>
</evidence>
<dbReference type="OrthoDB" id="9785415at2"/>
<dbReference type="AlphaFoldDB" id="A0A2A2FAW0"/>
<evidence type="ECO:0000256" key="7">
    <source>
        <dbReference type="ARBA" id="ARBA00022840"/>
    </source>
</evidence>
<keyword evidence="14" id="KW-1185">Reference proteome</keyword>
<protein>
    <recommendedName>
        <fullName evidence="11">Glutathione synthetase</fullName>
        <ecNumber evidence="11">6.3.2.3</ecNumber>
    </recommendedName>
    <alternativeName>
        <fullName evidence="11">GSH synthetase</fullName>
        <shortName evidence="11">GSH-S</shortName>
        <shortName evidence="11">GSHase</shortName>
    </alternativeName>
    <alternativeName>
        <fullName evidence="11">Glutathione synthase</fullName>
    </alternativeName>
</protein>
<comment type="similarity">
    <text evidence="11">Belongs to the prokaryotic GSH synthase family.</text>
</comment>
<name>A0A2A2FAW0_9GAMM</name>
<dbReference type="HAMAP" id="MF_00162">
    <property type="entry name" value="GSH_S"/>
    <property type="match status" value="1"/>
</dbReference>
<keyword evidence="6 11" id="KW-0547">Nucleotide-binding</keyword>
<reference evidence="13 14" key="1">
    <citation type="submission" date="2017-08" db="EMBL/GenBank/DDBJ databases">
        <title>Halovibrio sewagensis sp. nov., isolated from wastewater of high salinity.</title>
        <authorList>
            <person name="Dong X."/>
            <person name="Zhang G."/>
        </authorList>
    </citation>
    <scope>NUCLEOTIDE SEQUENCE [LARGE SCALE GENOMIC DNA]</scope>
    <source>
        <strain evidence="13 14">YL5-2</strain>
    </source>
</reference>
<evidence type="ECO:0000256" key="10">
    <source>
        <dbReference type="ARBA" id="ARBA00050650"/>
    </source>
</evidence>
<evidence type="ECO:0000256" key="3">
    <source>
        <dbReference type="ARBA" id="ARBA00022598"/>
    </source>
</evidence>
<accession>A0A2A2FAW0</accession>
<dbReference type="Proteomes" id="UP000218896">
    <property type="component" value="Unassembled WGS sequence"/>
</dbReference>
<evidence type="ECO:0000256" key="4">
    <source>
        <dbReference type="ARBA" id="ARBA00022684"/>
    </source>
</evidence>
<dbReference type="GO" id="GO:0005524">
    <property type="term" value="F:ATP binding"/>
    <property type="evidence" value="ECO:0007669"/>
    <property type="project" value="UniProtKB-UniRule"/>
</dbReference>
<dbReference type="NCBIfam" id="NF003573">
    <property type="entry name" value="PRK05246.1"/>
    <property type="match status" value="1"/>
</dbReference>
<keyword evidence="8" id="KW-0460">Magnesium</keyword>
<dbReference type="SUPFAM" id="SSF52440">
    <property type="entry name" value="PreATP-grasp domain"/>
    <property type="match status" value="1"/>
</dbReference>
<keyword evidence="7 11" id="KW-0067">ATP-binding</keyword>
<dbReference type="GO" id="GO:0046872">
    <property type="term" value="F:metal ion binding"/>
    <property type="evidence" value="ECO:0007669"/>
    <property type="project" value="UniProtKB-KW"/>
</dbReference>
<gene>
    <name evidence="11" type="primary">gshB</name>
    <name evidence="13" type="ORF">CK501_02760</name>
</gene>
<dbReference type="Gene3D" id="3.40.50.20">
    <property type="match status" value="1"/>
</dbReference>
<dbReference type="Pfam" id="PF02955">
    <property type="entry name" value="GSH-S_ATP"/>
    <property type="match status" value="1"/>
</dbReference>
<dbReference type="InterPro" id="IPR013815">
    <property type="entry name" value="ATP_grasp_subdomain_1"/>
</dbReference>
<dbReference type="RefSeq" id="WP_095616185.1">
    <property type="nucleotide sequence ID" value="NZ_NSKD01000001.1"/>
</dbReference>
<dbReference type="GO" id="GO:0005737">
    <property type="term" value="C:cytoplasm"/>
    <property type="evidence" value="ECO:0007669"/>
    <property type="project" value="TreeGrafter"/>
</dbReference>
<comment type="cofactor">
    <cofactor evidence="2">
        <name>Mg(2+)</name>
        <dbReference type="ChEBI" id="CHEBI:18420"/>
    </cofactor>
</comment>
<dbReference type="NCBIfam" id="TIGR01380">
    <property type="entry name" value="glut_syn"/>
    <property type="match status" value="1"/>
</dbReference>
<sequence>MSVTLGVVMDPIERISFKKDTTLALLLAARRRGWTLRYMELDDLYVRDGGARARTRELEVFDDPQHWHEFGETRDQDLGELDVILMRKDPPVDDAFTMATWILEMAEGQGALVLNPPHTLRDCNEKLFATRFPQCIPPLVVSQDPQRLREFHAEHGDVIMKPMNGMGGKSIFRVRPDDENLSVILETLTEDGTRTAMAQRYLPEIRDGDKRILMIDGEPLPYSLARIPGAGESRGNLAAGGRGEGRELTDRDRWICEQVGPALKARGLLFVGIDVIGDYLTEVNVTSPTCVRELDRAFDDDIGGRLMEAIATRLDNRAG</sequence>
<dbReference type="InterPro" id="IPR004218">
    <property type="entry name" value="GSHS_ATP-bd"/>
</dbReference>
<dbReference type="FunFam" id="3.30.470.20:FF:000010">
    <property type="entry name" value="Glutathione synthetase"/>
    <property type="match status" value="1"/>
</dbReference>
<keyword evidence="9" id="KW-0464">Manganese</keyword>
<dbReference type="FunFam" id="3.30.1490.20:FF:000009">
    <property type="entry name" value="Glutathione synthetase"/>
    <property type="match status" value="1"/>
</dbReference>
<dbReference type="SUPFAM" id="SSF56059">
    <property type="entry name" value="Glutathione synthetase ATP-binding domain-like"/>
    <property type="match status" value="1"/>
</dbReference>
<keyword evidence="5" id="KW-0479">Metal-binding</keyword>
<evidence type="ECO:0000256" key="5">
    <source>
        <dbReference type="ARBA" id="ARBA00022723"/>
    </source>
</evidence>
<proteinExistence type="inferred from homology"/>
<keyword evidence="3 11" id="KW-0436">Ligase</keyword>
<dbReference type="InterPro" id="IPR016185">
    <property type="entry name" value="PreATP-grasp_dom_sf"/>
</dbReference>
<evidence type="ECO:0000256" key="6">
    <source>
        <dbReference type="ARBA" id="ARBA00022741"/>
    </source>
</evidence>
<dbReference type="EC" id="6.3.2.3" evidence="11"/>
<dbReference type="PANTHER" id="PTHR21621">
    <property type="entry name" value="RIBOSOMAL PROTEIN S6 MODIFICATION PROTEIN"/>
    <property type="match status" value="1"/>
</dbReference>
<comment type="caution">
    <text evidence="13">The sequence shown here is derived from an EMBL/GenBank/DDBJ whole genome shotgun (WGS) entry which is preliminary data.</text>
</comment>
<dbReference type="Pfam" id="PF02951">
    <property type="entry name" value="GSH-S_N"/>
    <property type="match status" value="1"/>
</dbReference>
<dbReference type="Gene3D" id="3.30.470.20">
    <property type="entry name" value="ATP-grasp fold, B domain"/>
    <property type="match status" value="1"/>
</dbReference>
<comment type="pathway">
    <text evidence="11">Sulfur metabolism; glutathione biosynthesis; glutathione from L-cysteine and L-glutamate: step 2/2.</text>
</comment>
<dbReference type="InterPro" id="IPR011761">
    <property type="entry name" value="ATP-grasp"/>
</dbReference>
<keyword evidence="4 11" id="KW-0317">Glutathione biosynthesis</keyword>
<evidence type="ECO:0000313" key="14">
    <source>
        <dbReference type="Proteomes" id="UP000218896"/>
    </source>
</evidence>
<evidence type="ECO:0000256" key="1">
    <source>
        <dbReference type="ARBA" id="ARBA00001936"/>
    </source>
</evidence>
<comment type="catalytic activity">
    <reaction evidence="10 11">
        <text>gamma-L-glutamyl-L-cysteine + glycine + ATP = glutathione + ADP + phosphate + H(+)</text>
        <dbReference type="Rhea" id="RHEA:13557"/>
        <dbReference type="ChEBI" id="CHEBI:15378"/>
        <dbReference type="ChEBI" id="CHEBI:30616"/>
        <dbReference type="ChEBI" id="CHEBI:43474"/>
        <dbReference type="ChEBI" id="CHEBI:57305"/>
        <dbReference type="ChEBI" id="CHEBI:57925"/>
        <dbReference type="ChEBI" id="CHEBI:58173"/>
        <dbReference type="ChEBI" id="CHEBI:456216"/>
        <dbReference type="EC" id="6.3.2.3"/>
    </reaction>
</comment>